<protein>
    <recommendedName>
        <fullName evidence="3">Lipid A biosynthesis acyltransferase</fullName>
    </recommendedName>
</protein>
<dbReference type="EMBL" id="RBWS01000005">
    <property type="protein sequence ID" value="RKO72535.1"/>
    <property type="molecule type" value="Genomic_DNA"/>
</dbReference>
<dbReference type="OrthoDB" id="1373292at2"/>
<dbReference type="Proteomes" id="UP000282423">
    <property type="component" value="Unassembled WGS sequence"/>
</dbReference>
<evidence type="ECO:0000313" key="2">
    <source>
        <dbReference type="Proteomes" id="UP000282423"/>
    </source>
</evidence>
<evidence type="ECO:0008006" key="3">
    <source>
        <dbReference type="Google" id="ProtNLM"/>
    </source>
</evidence>
<keyword evidence="2" id="KW-1185">Reference proteome</keyword>
<dbReference type="AlphaFoldDB" id="A0A420W1R2"/>
<dbReference type="RefSeq" id="WP_121122624.1">
    <property type="nucleotide sequence ID" value="NZ_RBWS01000005.1"/>
</dbReference>
<name>A0A420W1R2_9SPHI</name>
<proteinExistence type="predicted"/>
<organism evidence="1 2">
    <name type="scientific">Sphingobacterium puteale</name>
    <dbReference type="NCBI Taxonomy" id="2420510"/>
    <lineage>
        <taxon>Bacteria</taxon>
        <taxon>Pseudomonadati</taxon>
        <taxon>Bacteroidota</taxon>
        <taxon>Sphingobacteriia</taxon>
        <taxon>Sphingobacteriales</taxon>
        <taxon>Sphingobacteriaceae</taxon>
        <taxon>Sphingobacterium</taxon>
    </lineage>
</organism>
<sequence length="302" mass="35365">MQFTQTTDLPVYSEVTWRNFVFFSANVQHLLDVRALATQQKLYHHVCSFAALQAQADMDTFLFRDKTFWLAPPDRPAFILTFHFGHYRAVPIFLVRRGYRLCIPVSKDVRAQQEAYYSAHLGASFREQVLFLEAEDPHLFFKLRRHMDQGYHVLCYLDGGTGASVTADANKLTEIPFLNGSIRVRQGIVDMAWLLQKGIHTLIVEMPDEQNGLTICTLDYCDTKWYGDRKFFVNYYIKSIYQDFEDALLQHPEGWEAWLYLHKTMAPGSHESRWTTEQRMVLFKNQGQQLLLDKYTYLSYVL</sequence>
<accession>A0A420W1R2</accession>
<reference evidence="1 2" key="1">
    <citation type="submission" date="2018-10" db="EMBL/GenBank/DDBJ databases">
        <title>Sphingobacterium sp. M05W1-28.</title>
        <authorList>
            <person name="Cai H."/>
        </authorList>
    </citation>
    <scope>NUCLEOTIDE SEQUENCE [LARGE SCALE GENOMIC DNA]</scope>
    <source>
        <strain evidence="1 2">M05W1-28</strain>
    </source>
</reference>
<comment type="caution">
    <text evidence="1">The sequence shown here is derived from an EMBL/GenBank/DDBJ whole genome shotgun (WGS) entry which is preliminary data.</text>
</comment>
<evidence type="ECO:0000313" key="1">
    <source>
        <dbReference type="EMBL" id="RKO72535.1"/>
    </source>
</evidence>
<gene>
    <name evidence="1" type="ORF">D7322_07010</name>
</gene>